<reference evidence="2 4" key="2">
    <citation type="submission" date="2015-12" db="EMBL/GenBank/DDBJ databases">
        <authorList>
            <person name="Lauer A."/>
            <person name="Humrighouse B."/>
            <person name="Loparev V."/>
            <person name="Shewmaker P.L."/>
            <person name="Whitney A.M."/>
            <person name="McLaughlin R.W."/>
        </authorList>
    </citation>
    <scope>NUCLEOTIDE SEQUENCE [LARGE SCALE GENOMIC DNA]</scope>
    <source>
        <strain evidence="2 4">LMG 23085</strain>
    </source>
</reference>
<organism evidence="3 5">
    <name type="scientific">Enterococcus silesiacus</name>
    <dbReference type="NCBI Taxonomy" id="332949"/>
    <lineage>
        <taxon>Bacteria</taxon>
        <taxon>Bacillati</taxon>
        <taxon>Bacillota</taxon>
        <taxon>Bacilli</taxon>
        <taxon>Lactobacillales</taxon>
        <taxon>Enterococcaceae</taxon>
        <taxon>Enterococcus</taxon>
    </lineage>
</organism>
<dbReference type="EMBL" id="CP013614">
    <property type="protein sequence ID" value="ALS01290.1"/>
    <property type="molecule type" value="Genomic_DNA"/>
</dbReference>
<accession>A0A0S3KAG3</accession>
<dbReference type="Pfam" id="PF13462">
    <property type="entry name" value="Thioredoxin_4"/>
    <property type="match status" value="1"/>
</dbReference>
<protein>
    <submittedName>
        <fullName evidence="2">Thioredoxin</fullName>
    </submittedName>
</protein>
<dbReference type="RefSeq" id="WP_071878334.1">
    <property type="nucleotide sequence ID" value="NZ_JXLC01000018.1"/>
</dbReference>
<dbReference type="Gene3D" id="1.10.1200.90">
    <property type="entry name" value="DsbA-like domain"/>
    <property type="match status" value="1"/>
</dbReference>
<sequence>MDISIIDATKVTTKNGLAIGKDSAPIKMVEFMNVRCPYCKKWFEESFDLLNEYVKEGKVQRIIKLLDKEKESLQRGNVMHHHINYELPEKGLTDLKQMYDTQDQWGNLSLEDVAVFAEDNLQLAKKEEPEIVQSVIAEAEAANIKFVPTIVIGEHIFDESVTKEELIGYLEGK</sequence>
<evidence type="ECO:0000313" key="2">
    <source>
        <dbReference type="EMBL" id="ALS01290.1"/>
    </source>
</evidence>
<proteinExistence type="predicted"/>
<evidence type="ECO:0000313" key="4">
    <source>
        <dbReference type="Proteomes" id="UP000065511"/>
    </source>
</evidence>
<dbReference type="Proteomes" id="UP000065511">
    <property type="component" value="Chromosome"/>
</dbReference>
<evidence type="ECO:0000313" key="3">
    <source>
        <dbReference type="EMBL" id="OJG90683.1"/>
    </source>
</evidence>
<dbReference type="InterPro" id="IPR012336">
    <property type="entry name" value="Thioredoxin-like_fold"/>
</dbReference>
<dbReference type="Proteomes" id="UP000183039">
    <property type="component" value="Unassembled WGS sequence"/>
</dbReference>
<dbReference type="KEGG" id="ess:ATZ33_07890"/>
<dbReference type="InterPro" id="IPR036249">
    <property type="entry name" value="Thioredoxin-like_sf"/>
</dbReference>
<gene>
    <name evidence="2" type="ORF">ATZ33_07890</name>
    <name evidence="3" type="ORF">RV15_GL001034</name>
</gene>
<dbReference type="SUPFAM" id="SSF52833">
    <property type="entry name" value="Thioredoxin-like"/>
    <property type="match status" value="1"/>
</dbReference>
<keyword evidence="4" id="KW-1185">Reference proteome</keyword>
<dbReference type="Gene3D" id="3.40.30.10">
    <property type="entry name" value="Glutaredoxin"/>
    <property type="match status" value="1"/>
</dbReference>
<dbReference type="AlphaFoldDB" id="A0A0S3KAG3"/>
<feature type="domain" description="Thioredoxin-like fold" evidence="1">
    <location>
        <begin position="13"/>
        <end position="170"/>
    </location>
</feature>
<name>A0A0S3KAG3_9ENTE</name>
<dbReference type="OrthoDB" id="117402at2"/>
<evidence type="ECO:0000259" key="1">
    <source>
        <dbReference type="Pfam" id="PF13462"/>
    </source>
</evidence>
<reference evidence="3 5" key="1">
    <citation type="submission" date="2014-12" db="EMBL/GenBank/DDBJ databases">
        <title>Draft genome sequences of 29 type strains of Enterococci.</title>
        <authorList>
            <person name="Zhong Z."/>
            <person name="Sun Z."/>
            <person name="Liu W."/>
            <person name="Zhang W."/>
            <person name="Zhang H."/>
        </authorList>
    </citation>
    <scope>NUCLEOTIDE SEQUENCE [LARGE SCALE GENOMIC DNA]</scope>
    <source>
        <strain evidence="3 5">DSM 22801</strain>
    </source>
</reference>
<evidence type="ECO:0000313" key="5">
    <source>
        <dbReference type="Proteomes" id="UP000183039"/>
    </source>
</evidence>
<dbReference type="EMBL" id="JXLC01000018">
    <property type="protein sequence ID" value="OJG90683.1"/>
    <property type="molecule type" value="Genomic_DNA"/>
</dbReference>